<comment type="caution">
    <text evidence="1">The sequence shown here is derived from an EMBL/GenBank/DDBJ whole genome shotgun (WGS) entry which is preliminary data.</text>
</comment>
<sequence length="29" mass="3499">MVRAPGTTFHLQTRKRFRILPRSRFRGGR</sequence>
<accession>A0A482VFG2</accession>
<dbReference type="EMBL" id="QDEB01107808">
    <property type="protein sequence ID" value="RZB84904.1"/>
    <property type="molecule type" value="Genomic_DNA"/>
</dbReference>
<organism evidence="1 2">
    <name type="scientific">Asbolus verrucosus</name>
    <name type="common">Desert ironclad beetle</name>
    <dbReference type="NCBI Taxonomy" id="1661398"/>
    <lineage>
        <taxon>Eukaryota</taxon>
        <taxon>Metazoa</taxon>
        <taxon>Ecdysozoa</taxon>
        <taxon>Arthropoda</taxon>
        <taxon>Hexapoda</taxon>
        <taxon>Insecta</taxon>
        <taxon>Pterygota</taxon>
        <taxon>Neoptera</taxon>
        <taxon>Endopterygota</taxon>
        <taxon>Coleoptera</taxon>
        <taxon>Polyphaga</taxon>
        <taxon>Cucujiformia</taxon>
        <taxon>Tenebrionidae</taxon>
        <taxon>Pimeliinae</taxon>
        <taxon>Asbolus</taxon>
    </lineage>
</organism>
<dbReference type="AlphaFoldDB" id="A0A482VFG2"/>
<proteinExistence type="predicted"/>
<keyword evidence="2" id="KW-1185">Reference proteome</keyword>
<reference evidence="1 2" key="1">
    <citation type="submission" date="2017-03" db="EMBL/GenBank/DDBJ databases">
        <title>Genome of the blue death feigning beetle - Asbolus verrucosus.</title>
        <authorList>
            <person name="Rider S.D."/>
        </authorList>
    </citation>
    <scope>NUCLEOTIDE SEQUENCE [LARGE SCALE GENOMIC DNA]</scope>
    <source>
        <strain evidence="1">Butters</strain>
        <tissue evidence="1">Head and leg muscle</tissue>
    </source>
</reference>
<protein>
    <submittedName>
        <fullName evidence="1">Uncharacterized protein</fullName>
    </submittedName>
</protein>
<name>A0A482VFG2_ASBVE</name>
<evidence type="ECO:0000313" key="2">
    <source>
        <dbReference type="Proteomes" id="UP000292052"/>
    </source>
</evidence>
<dbReference type="Proteomes" id="UP000292052">
    <property type="component" value="Unassembled WGS sequence"/>
</dbReference>
<gene>
    <name evidence="1" type="ORF">BDFB_004289</name>
</gene>
<evidence type="ECO:0000313" key="1">
    <source>
        <dbReference type="EMBL" id="RZB84904.1"/>
    </source>
</evidence>